<dbReference type="InterPro" id="IPR037455">
    <property type="entry name" value="LucA/IucC-like"/>
</dbReference>
<evidence type="ECO:0000256" key="1">
    <source>
        <dbReference type="ARBA" id="ARBA00004924"/>
    </source>
</evidence>
<evidence type="ECO:0000259" key="2">
    <source>
        <dbReference type="Pfam" id="PF04183"/>
    </source>
</evidence>
<comment type="caution">
    <text evidence="4">The sequence shown here is derived from an EMBL/GenBank/DDBJ whole genome shotgun (WGS) entry which is preliminary data.</text>
</comment>
<dbReference type="OrthoDB" id="495728at2"/>
<dbReference type="GO" id="GO:0019290">
    <property type="term" value="P:siderophore biosynthetic process"/>
    <property type="evidence" value="ECO:0007669"/>
    <property type="project" value="InterPro"/>
</dbReference>
<proteinExistence type="predicted"/>
<dbReference type="EMBL" id="MOEC01000045">
    <property type="protein sequence ID" value="OIS90625.1"/>
    <property type="molecule type" value="Genomic_DNA"/>
</dbReference>
<protein>
    <submittedName>
        <fullName evidence="4">IucA/IucC family protein</fullName>
    </submittedName>
</protein>
<dbReference type="InterPro" id="IPR022770">
    <property type="entry name" value="IucA/IucC-like_C"/>
</dbReference>
<evidence type="ECO:0000313" key="5">
    <source>
        <dbReference type="Proteomes" id="UP000182985"/>
    </source>
</evidence>
<dbReference type="PANTHER" id="PTHR34384">
    <property type="entry name" value="L-2,3-DIAMINOPROPANOATE--CITRATE LIGASE"/>
    <property type="match status" value="1"/>
</dbReference>
<dbReference type="PANTHER" id="PTHR34384:SF6">
    <property type="entry name" value="STAPHYLOFERRIN B SYNTHASE"/>
    <property type="match status" value="1"/>
</dbReference>
<dbReference type="Gene3D" id="6.10.250.3370">
    <property type="match status" value="1"/>
</dbReference>
<reference evidence="4 5" key="1">
    <citation type="submission" date="2016-10" db="EMBL/GenBank/DDBJ databases">
        <title>The Draft Genome Sequence of the Potato Rhizosphere Bacteria Ochrobactrum sp. IPA7.2.</title>
        <authorList>
            <person name="Gogoleva N.E."/>
            <person name="Khlopko Y.A."/>
            <person name="Burygin G.L."/>
            <person name="Plotnikov A.O."/>
        </authorList>
    </citation>
    <scope>NUCLEOTIDE SEQUENCE [LARGE SCALE GENOMIC DNA]</scope>
    <source>
        <strain evidence="4 5">IPA7.2</strain>
    </source>
</reference>
<dbReference type="Pfam" id="PF06276">
    <property type="entry name" value="FhuF"/>
    <property type="match status" value="1"/>
</dbReference>
<name>A0A1J6HDK2_9HYPH</name>
<accession>A0A1J6HDK2</accession>
<organism evidence="4 5">
    <name type="scientific">Brucella cytisi</name>
    <dbReference type="NCBI Taxonomy" id="407152"/>
    <lineage>
        <taxon>Bacteria</taxon>
        <taxon>Pseudomonadati</taxon>
        <taxon>Pseudomonadota</taxon>
        <taxon>Alphaproteobacteria</taxon>
        <taxon>Hyphomicrobiales</taxon>
        <taxon>Brucellaceae</taxon>
        <taxon>Brucella/Ochrobactrum group</taxon>
        <taxon>Brucella</taxon>
    </lineage>
</organism>
<dbReference type="Pfam" id="PF04183">
    <property type="entry name" value="IucA_IucC"/>
    <property type="match status" value="1"/>
</dbReference>
<gene>
    <name evidence="4" type="ORF">BLA27_25780</name>
</gene>
<dbReference type="InterPro" id="IPR007310">
    <property type="entry name" value="Aerobactin_biosyn_IucA/IucC_N"/>
</dbReference>
<dbReference type="AlphaFoldDB" id="A0A1J6HDK2"/>
<dbReference type="Gene3D" id="3.30.310.280">
    <property type="match status" value="1"/>
</dbReference>
<evidence type="ECO:0000259" key="3">
    <source>
        <dbReference type="Pfam" id="PF06276"/>
    </source>
</evidence>
<feature type="domain" description="Aerobactin siderophore biosynthesis IucA/IucC N-terminal" evidence="2">
    <location>
        <begin position="157"/>
        <end position="399"/>
    </location>
</feature>
<dbReference type="GO" id="GO:0016881">
    <property type="term" value="F:acid-amino acid ligase activity"/>
    <property type="evidence" value="ECO:0007669"/>
    <property type="project" value="UniProtKB-ARBA"/>
</dbReference>
<evidence type="ECO:0000313" key="4">
    <source>
        <dbReference type="EMBL" id="OIS90625.1"/>
    </source>
</evidence>
<dbReference type="Proteomes" id="UP000182985">
    <property type="component" value="Unassembled WGS sequence"/>
</dbReference>
<comment type="pathway">
    <text evidence="1">Siderophore biosynthesis.</text>
</comment>
<sequence length="621" mass="68555">MNRQPVSGALLGPLPGRKAVGDEIWGIVNRTAIAKAISELSYEEGFAPVALNKAETMWTLTLGDAVSYRFEARRRIWGQLHIDPKSLVRATSTEEAVANDAVGFLAEARDVLDISPATFCTYAKELYNTLMADARIVARRAAFDASELAGLSDTELQTLLEGHPKAPANKGRLGWGLQDSETYAPEFDAPIQLFWLAAARNHCQLALAHDLTEAALLAECLGTGERHNLLAATSDAGISLDTHMLLPVHPWQWQSMIVSQYASEIAAGRLVPLGCFGDTYIAQQSLRTLANQVRGRALHVKLPLTILNTSAWRGVPGKYMRIGPALSHWLAETAKRDPALKNVRILQEVAGAFYPHPHFATLKGAPYQFCEMLGAIWRESPEKHLPHGWRPMMMGALAQSDNAGRPVISALIERSGLSHDQWLERLFEAVAVPLYHFLCCYGVGFIAHGQNITLLLDGDTPAGVAIKDFQGDTDLIDQEFPELATLPADVKATLKRRPAPHLQQHLQTGHFASVLRFLSEALVAHDSYPELSFYTRLSARLRLYQQSHPELAERYKIFDLFLPKIPRIAINRVRLAIGYGDTNERPVPALGTELNNPLYLAEMASFSSQRAQTYINEGVSV</sequence>
<dbReference type="RefSeq" id="WP_071634150.1">
    <property type="nucleotide sequence ID" value="NZ_MOEC01000045.1"/>
</dbReference>
<feature type="domain" description="Aerobactin siderophore biosynthesis IucA/IucC-like C-terminal" evidence="3">
    <location>
        <begin position="421"/>
        <end position="577"/>
    </location>
</feature>
<dbReference type="Gene3D" id="1.10.510.40">
    <property type="match status" value="1"/>
</dbReference>
<keyword evidence="5" id="KW-1185">Reference proteome</keyword>